<name>A0ABY4S837_AQUTE</name>
<reference evidence="2" key="1">
    <citation type="submission" date="2022-05" db="EMBL/GenBank/DDBJ databases">
        <title>An RpoN-dependent PEP-CTERM gene is involved in floc formation of an Aquincola tertiaricarbonis strain.</title>
        <authorList>
            <person name="Qiu D."/>
            <person name="Xia M."/>
        </authorList>
    </citation>
    <scope>NUCLEOTIDE SEQUENCE</scope>
    <source>
        <strain evidence="2">RN12</strain>
    </source>
</reference>
<proteinExistence type="predicted"/>
<dbReference type="EMBL" id="CP097635">
    <property type="protein sequence ID" value="URI07409.1"/>
    <property type="molecule type" value="Genomic_DNA"/>
</dbReference>
<evidence type="ECO:0000313" key="3">
    <source>
        <dbReference type="Proteomes" id="UP001056201"/>
    </source>
</evidence>
<evidence type="ECO:0000256" key="1">
    <source>
        <dbReference type="SAM" id="MobiDB-lite"/>
    </source>
</evidence>
<protein>
    <recommendedName>
        <fullName evidence="4">TonB C-terminal domain-containing protein</fullName>
    </recommendedName>
</protein>
<keyword evidence="3" id="KW-1185">Reference proteome</keyword>
<dbReference type="Proteomes" id="UP001056201">
    <property type="component" value="Chromosome 1"/>
</dbReference>
<organism evidence="2 3">
    <name type="scientific">Aquincola tertiaricarbonis</name>
    <dbReference type="NCBI Taxonomy" id="391953"/>
    <lineage>
        <taxon>Bacteria</taxon>
        <taxon>Pseudomonadati</taxon>
        <taxon>Pseudomonadota</taxon>
        <taxon>Betaproteobacteria</taxon>
        <taxon>Burkholderiales</taxon>
        <taxon>Sphaerotilaceae</taxon>
        <taxon>Aquincola</taxon>
    </lineage>
</organism>
<accession>A0ABY4S837</accession>
<dbReference type="Gene3D" id="3.30.1150.10">
    <property type="match status" value="1"/>
</dbReference>
<evidence type="ECO:0008006" key="4">
    <source>
        <dbReference type="Google" id="ProtNLM"/>
    </source>
</evidence>
<feature type="compositionally biased region" description="Polar residues" evidence="1">
    <location>
        <begin position="49"/>
        <end position="59"/>
    </location>
</feature>
<sequence length="173" mass="18472">MHCIDTVPRGRGLGAALAALAAALLVAGCGTSVPLGRPGSGGGGIVTAPTRSPELSSQPAVARKQARDWAEYKLHAAQRLAEANPDLVYMTEVQQPLLAIPVLEIELNADGSVRHIKVARRPGQAVDTIDIAIAAVQRAAPFGDVRHLPKPWVYSEVFLFNDARKFKPRLLDE</sequence>
<evidence type="ECO:0000313" key="2">
    <source>
        <dbReference type="EMBL" id="URI07409.1"/>
    </source>
</evidence>
<gene>
    <name evidence="2" type="ORF">MW290_01965</name>
</gene>
<feature type="region of interest" description="Disordered" evidence="1">
    <location>
        <begin position="40"/>
        <end position="60"/>
    </location>
</feature>
<dbReference type="RefSeq" id="WP_250195645.1">
    <property type="nucleotide sequence ID" value="NZ_CP097635.1"/>
</dbReference>